<comment type="caution">
    <text evidence="7">The sequence shown here is derived from an EMBL/GenBank/DDBJ whole genome shotgun (WGS) entry which is preliminary data.</text>
</comment>
<keyword evidence="3 4" id="KW-0326">Glycosidase</keyword>
<evidence type="ECO:0000313" key="7">
    <source>
        <dbReference type="EMBL" id="MBD5782445.1"/>
    </source>
</evidence>
<dbReference type="InterPro" id="IPR000805">
    <property type="entry name" value="Glyco_hydro_26"/>
</dbReference>
<dbReference type="Gene3D" id="3.20.20.80">
    <property type="entry name" value="Glycosidases"/>
    <property type="match status" value="1"/>
</dbReference>
<dbReference type="RefSeq" id="WP_191619526.1">
    <property type="nucleotide sequence ID" value="NZ_JACYFG010000061.1"/>
</dbReference>
<dbReference type="GO" id="GO:0006080">
    <property type="term" value="P:substituted mannan metabolic process"/>
    <property type="evidence" value="ECO:0007669"/>
    <property type="project" value="InterPro"/>
</dbReference>
<dbReference type="Proteomes" id="UP000622317">
    <property type="component" value="Unassembled WGS sequence"/>
</dbReference>
<dbReference type="InterPro" id="IPR022790">
    <property type="entry name" value="GH26_dom"/>
</dbReference>
<keyword evidence="8" id="KW-1185">Reference proteome</keyword>
<evidence type="ECO:0000256" key="1">
    <source>
        <dbReference type="ARBA" id="ARBA00007754"/>
    </source>
</evidence>
<feature type="active site" description="Proton donor" evidence="4">
    <location>
        <position position="152"/>
    </location>
</feature>
<evidence type="ECO:0000256" key="2">
    <source>
        <dbReference type="ARBA" id="ARBA00022801"/>
    </source>
</evidence>
<protein>
    <recommendedName>
        <fullName evidence="6">GH26 domain-containing protein</fullName>
    </recommendedName>
</protein>
<evidence type="ECO:0000313" key="8">
    <source>
        <dbReference type="Proteomes" id="UP000622317"/>
    </source>
</evidence>
<evidence type="ECO:0000259" key="6">
    <source>
        <dbReference type="PROSITE" id="PS51764"/>
    </source>
</evidence>
<dbReference type="AlphaFoldDB" id="A0A927IKB5"/>
<proteinExistence type="inferred from homology"/>
<accession>A0A927IKB5</accession>
<reference evidence="7" key="1">
    <citation type="submission" date="2020-09" db="EMBL/GenBank/DDBJ databases">
        <title>Pelagicoccus enzymogenes sp. nov. with an EPS production, isolated from marine sediment.</title>
        <authorList>
            <person name="Feng X."/>
        </authorList>
    </citation>
    <scope>NUCLEOTIDE SEQUENCE</scope>
    <source>
        <strain evidence="7">NFK12</strain>
    </source>
</reference>
<dbReference type="SUPFAM" id="SSF51445">
    <property type="entry name" value="(Trans)glycosidases"/>
    <property type="match status" value="1"/>
</dbReference>
<dbReference type="PANTHER" id="PTHR40079:SF4">
    <property type="entry name" value="GH26 DOMAIN-CONTAINING PROTEIN-RELATED"/>
    <property type="match status" value="1"/>
</dbReference>
<evidence type="ECO:0000256" key="5">
    <source>
        <dbReference type="SAM" id="SignalP"/>
    </source>
</evidence>
<name>A0A927IKB5_9BACT</name>
<dbReference type="PROSITE" id="PS51764">
    <property type="entry name" value="GH26"/>
    <property type="match status" value="1"/>
</dbReference>
<comment type="similarity">
    <text evidence="1 4">Belongs to the glycosyl hydrolase 26 family.</text>
</comment>
<keyword evidence="2 4" id="KW-0378">Hydrolase</keyword>
<dbReference type="EMBL" id="JACYFG010000061">
    <property type="protein sequence ID" value="MBD5782445.1"/>
    <property type="molecule type" value="Genomic_DNA"/>
</dbReference>
<dbReference type="GO" id="GO:0016985">
    <property type="term" value="F:mannan endo-1,4-beta-mannosidase activity"/>
    <property type="evidence" value="ECO:0007669"/>
    <property type="project" value="InterPro"/>
</dbReference>
<evidence type="ECO:0000256" key="4">
    <source>
        <dbReference type="PROSITE-ProRule" id="PRU01100"/>
    </source>
</evidence>
<gene>
    <name evidence="7" type="ORF">IEN85_23305</name>
</gene>
<dbReference type="PROSITE" id="PS51257">
    <property type="entry name" value="PROKAR_LIPOPROTEIN"/>
    <property type="match status" value="1"/>
</dbReference>
<feature type="signal peptide" evidence="5">
    <location>
        <begin position="1"/>
        <end position="21"/>
    </location>
</feature>
<keyword evidence="5" id="KW-0732">Signal</keyword>
<organism evidence="7 8">
    <name type="scientific">Pelagicoccus enzymogenes</name>
    <dbReference type="NCBI Taxonomy" id="2773457"/>
    <lineage>
        <taxon>Bacteria</taxon>
        <taxon>Pseudomonadati</taxon>
        <taxon>Verrucomicrobiota</taxon>
        <taxon>Opitutia</taxon>
        <taxon>Puniceicoccales</taxon>
        <taxon>Pelagicoccaceae</taxon>
        <taxon>Pelagicoccus</taxon>
    </lineage>
</organism>
<feature type="active site" description="Nucleophile" evidence="4">
    <location>
        <position position="248"/>
    </location>
</feature>
<dbReference type="InterPro" id="IPR017853">
    <property type="entry name" value="GH"/>
</dbReference>
<evidence type="ECO:0000256" key="3">
    <source>
        <dbReference type="ARBA" id="ARBA00023295"/>
    </source>
</evidence>
<dbReference type="PANTHER" id="PTHR40079">
    <property type="entry name" value="MANNAN ENDO-1,4-BETA-MANNOSIDASE E-RELATED"/>
    <property type="match status" value="1"/>
</dbReference>
<sequence>MKKRTIGILASILCIGLVACANDGYVERKNFGALYEPLDRVLHGGGQDPAGFLEYADALGEDRYPVLWMTYIGLEHPPEHILDWGKGVKRDLDAIGRDDLMPQIGLSMTGGNDDGSGLDALVARGDYDAQIEAFCEALAFIGRDSFVRIGYEFEGSWNNYSEAGFVGSWKRITTAMRERDLPVATVWCSGGGSAGPRPIEELMAFYPGDEWVDWWGVDVFSPGEIGMDWITDFCELSGEHGKPVMLGEVTPRHVGVLDGQKDWDEWFGPFFERIRSQPEIKAFCYINWEWDYWSRKLGFQWHDWGDARLQMNETVLEAYRMELDRSLYEHSE</sequence>
<feature type="domain" description="GH26" evidence="6">
    <location>
        <begin position="29"/>
        <end position="324"/>
    </location>
</feature>
<feature type="chain" id="PRO_5037887214" description="GH26 domain-containing protein" evidence="5">
    <location>
        <begin position="22"/>
        <end position="332"/>
    </location>
</feature>